<evidence type="ECO:0000313" key="3">
    <source>
        <dbReference type="Proteomes" id="UP001548189"/>
    </source>
</evidence>
<feature type="chain" id="PRO_5046003639" evidence="1">
    <location>
        <begin position="25"/>
        <end position="88"/>
    </location>
</feature>
<accession>A0ABV2BWJ6</accession>
<sequence length="88" mass="9274">MFKLNKKRFSIMAMIGAISGAAVADDVIINGTTYSCTNTCNVTFNNGSAVITDSGGGSITYQQGNITSTISESITLYFSSMMMMMGMG</sequence>
<dbReference type="RefSeq" id="WP_353896882.1">
    <property type="nucleotide sequence ID" value="NZ_JBEVCJ010000019.1"/>
</dbReference>
<proteinExistence type="predicted"/>
<evidence type="ECO:0000256" key="1">
    <source>
        <dbReference type="SAM" id="SignalP"/>
    </source>
</evidence>
<organism evidence="2 3">
    <name type="scientific">Aliikangiella maris</name>
    <dbReference type="NCBI Taxonomy" id="3162458"/>
    <lineage>
        <taxon>Bacteria</taxon>
        <taxon>Pseudomonadati</taxon>
        <taxon>Pseudomonadota</taxon>
        <taxon>Gammaproteobacteria</taxon>
        <taxon>Oceanospirillales</taxon>
        <taxon>Pleioneaceae</taxon>
        <taxon>Aliikangiella</taxon>
    </lineage>
</organism>
<dbReference type="Proteomes" id="UP001548189">
    <property type="component" value="Unassembled WGS sequence"/>
</dbReference>
<reference evidence="2 3" key="1">
    <citation type="submission" date="2024-06" db="EMBL/GenBank/DDBJ databases">
        <authorList>
            <person name="Li F."/>
        </authorList>
    </citation>
    <scope>NUCLEOTIDE SEQUENCE [LARGE SCALE GENOMIC DNA]</scope>
    <source>
        <strain evidence="2 3">GXAS 311</strain>
    </source>
</reference>
<comment type="caution">
    <text evidence="2">The sequence shown here is derived from an EMBL/GenBank/DDBJ whole genome shotgun (WGS) entry which is preliminary data.</text>
</comment>
<gene>
    <name evidence="2" type="ORF">ABVT43_14235</name>
</gene>
<dbReference type="EMBL" id="JBEVCJ010000019">
    <property type="protein sequence ID" value="MET1256295.1"/>
    <property type="molecule type" value="Genomic_DNA"/>
</dbReference>
<feature type="signal peptide" evidence="1">
    <location>
        <begin position="1"/>
        <end position="24"/>
    </location>
</feature>
<keyword evidence="3" id="KW-1185">Reference proteome</keyword>
<name>A0ABV2BWJ6_9GAMM</name>
<keyword evidence="1" id="KW-0732">Signal</keyword>
<evidence type="ECO:0000313" key="2">
    <source>
        <dbReference type="EMBL" id="MET1256295.1"/>
    </source>
</evidence>
<protein>
    <submittedName>
        <fullName evidence="2">Uncharacterized protein</fullName>
    </submittedName>
</protein>